<dbReference type="EMBL" id="PUHQ01000056">
    <property type="protein sequence ID" value="KAG0659214.1"/>
    <property type="molecule type" value="Genomic_DNA"/>
</dbReference>
<evidence type="ECO:0008006" key="4">
    <source>
        <dbReference type="Google" id="ProtNLM"/>
    </source>
</evidence>
<name>A0A9P6VZ24_RHOMI</name>
<feature type="compositionally biased region" description="Low complexity" evidence="1">
    <location>
        <begin position="279"/>
        <end position="300"/>
    </location>
</feature>
<evidence type="ECO:0000313" key="2">
    <source>
        <dbReference type="EMBL" id="KAG0659214.1"/>
    </source>
</evidence>
<protein>
    <recommendedName>
        <fullName evidence="4">Centromere protein H C-terminal domain-containing protein</fullName>
    </recommendedName>
</protein>
<keyword evidence="3" id="KW-1185">Reference proteome</keyword>
<feature type="region of interest" description="Disordered" evidence="1">
    <location>
        <begin position="376"/>
        <end position="433"/>
    </location>
</feature>
<feature type="compositionally biased region" description="Basic and acidic residues" evidence="1">
    <location>
        <begin position="315"/>
        <end position="328"/>
    </location>
</feature>
<feature type="region of interest" description="Disordered" evidence="1">
    <location>
        <begin position="1"/>
        <end position="23"/>
    </location>
</feature>
<organism evidence="2 3">
    <name type="scientific">Rhodotorula mucilaginosa</name>
    <name type="common">Yeast</name>
    <name type="synonym">Rhodotorula rubra</name>
    <dbReference type="NCBI Taxonomy" id="5537"/>
    <lineage>
        <taxon>Eukaryota</taxon>
        <taxon>Fungi</taxon>
        <taxon>Dikarya</taxon>
        <taxon>Basidiomycota</taxon>
        <taxon>Pucciniomycotina</taxon>
        <taxon>Microbotryomycetes</taxon>
        <taxon>Sporidiobolales</taxon>
        <taxon>Sporidiobolaceae</taxon>
        <taxon>Rhodotorula</taxon>
    </lineage>
</organism>
<dbReference type="OrthoDB" id="10529205at2759"/>
<feature type="compositionally biased region" description="Acidic residues" evidence="1">
    <location>
        <begin position="383"/>
        <end position="397"/>
    </location>
</feature>
<evidence type="ECO:0000256" key="1">
    <source>
        <dbReference type="SAM" id="MobiDB-lite"/>
    </source>
</evidence>
<comment type="caution">
    <text evidence="2">The sequence shown here is derived from an EMBL/GenBank/DDBJ whole genome shotgun (WGS) entry which is preliminary data.</text>
</comment>
<feature type="compositionally biased region" description="Pro residues" evidence="1">
    <location>
        <begin position="269"/>
        <end position="278"/>
    </location>
</feature>
<reference evidence="2 3" key="1">
    <citation type="submission" date="2020-11" db="EMBL/GenBank/DDBJ databases">
        <title>Kefir isolates.</title>
        <authorList>
            <person name="Marcisauskas S."/>
            <person name="Kim Y."/>
            <person name="Blasche S."/>
        </authorList>
    </citation>
    <scope>NUCLEOTIDE SEQUENCE [LARGE SCALE GENOMIC DNA]</scope>
    <source>
        <strain evidence="2 3">KR</strain>
    </source>
</reference>
<proteinExistence type="predicted"/>
<feature type="region of interest" description="Disordered" evidence="1">
    <location>
        <begin position="261"/>
        <end position="355"/>
    </location>
</feature>
<gene>
    <name evidence="2" type="ORF">C6P46_005267</name>
</gene>
<sequence>MATAAAQQESQPAAARERLAQANAAHSALTQQLADARTRLATRQHLDRLVAQRPSEEQPDADRYARRLLERANQLRQEVDARTRNRVVATAVVNAYVRLNQSARSSIKELTTAMLFNSIDQQVLITNHLATAAAPGQSDQEIADLLKRKDDLSFQLLSVRKDLRAMTLERTRLRRRLHALNRDNAASVAFLEKRREPPLLSSAAAEELVAQLSPTLQAYHASMNDALVVTSAKLVRLNHLFQKLVGELALPLHTYPLPSSSTKYTTPRLVPPPPPPPSSARALSSSAEDTPSSSSSSSSSTHPTRTRIPELGTEADLRDVEMMEEQHRGHSVVVEQGHQQRGRREDQEEEAETEVWLTPSRLLELVLLAGRHVDEEFDRPNTDDDCDSSHDDDDDDQEANRTPTQEEGRDNDDDDVLELLPDGDWRDEDGEEVSAAMTEWERIRMERDPWLVARRRERERERERDAV</sequence>
<accession>A0A9P6VZ24</accession>
<dbReference type="AlphaFoldDB" id="A0A9P6VZ24"/>
<dbReference type="Proteomes" id="UP000777482">
    <property type="component" value="Unassembled WGS sequence"/>
</dbReference>
<evidence type="ECO:0000313" key="3">
    <source>
        <dbReference type="Proteomes" id="UP000777482"/>
    </source>
</evidence>